<reference evidence="2 3" key="1">
    <citation type="journal article" date="2015" name="MBio">
        <title>Genome-Resolved Metagenomic Analysis Reveals Roles for Candidate Phyla and Other Microbial Community Members in Biogeochemical Transformations in Oil Reservoirs.</title>
        <authorList>
            <person name="Hu P."/>
            <person name="Tom L."/>
            <person name="Singh A."/>
            <person name="Thomas B.C."/>
            <person name="Baker B.J."/>
            <person name="Piceno Y.M."/>
            <person name="Andersen G.L."/>
            <person name="Banfield J.F."/>
        </authorList>
    </citation>
    <scope>NUCLEOTIDE SEQUENCE [LARGE SCALE GENOMIC DNA]</scope>
    <source>
        <strain evidence="2">46_26</strain>
    </source>
</reference>
<proteinExistence type="predicted"/>
<name>A0A101EQ67_9THEM</name>
<evidence type="ECO:0000313" key="2">
    <source>
        <dbReference type="EMBL" id="KUK22859.1"/>
    </source>
</evidence>
<keyword evidence="1" id="KW-0472">Membrane</keyword>
<dbReference type="AlphaFoldDB" id="A0A101EQ67"/>
<protein>
    <submittedName>
        <fullName evidence="2">N-terminal methylation</fullName>
    </submittedName>
</protein>
<keyword evidence="1" id="KW-0812">Transmembrane</keyword>
<dbReference type="SUPFAM" id="SSF54523">
    <property type="entry name" value="Pili subunits"/>
    <property type="match status" value="1"/>
</dbReference>
<feature type="transmembrane region" description="Helical" evidence="1">
    <location>
        <begin position="6"/>
        <end position="23"/>
    </location>
</feature>
<dbReference type="Gene3D" id="3.30.700.10">
    <property type="entry name" value="Glycoprotein, Type 4 Pilin"/>
    <property type="match status" value="1"/>
</dbReference>
<comment type="caution">
    <text evidence="2">The sequence shown here is derived from an EMBL/GenBank/DDBJ whole genome shotgun (WGS) entry which is preliminary data.</text>
</comment>
<accession>A0A101EQ67</accession>
<dbReference type="EMBL" id="LGFG01000083">
    <property type="protein sequence ID" value="KUK22859.1"/>
    <property type="molecule type" value="Genomic_DNA"/>
</dbReference>
<organism evidence="2 3">
    <name type="scientific">Thermotoga petrophila</name>
    <dbReference type="NCBI Taxonomy" id="93929"/>
    <lineage>
        <taxon>Bacteria</taxon>
        <taxon>Thermotogati</taxon>
        <taxon>Thermotogota</taxon>
        <taxon>Thermotogae</taxon>
        <taxon>Thermotogales</taxon>
        <taxon>Thermotogaceae</taxon>
        <taxon>Thermotoga</taxon>
    </lineage>
</organism>
<dbReference type="Proteomes" id="UP000058636">
    <property type="component" value="Unassembled WGS sequence"/>
</dbReference>
<keyword evidence="1" id="KW-1133">Transmembrane helix</keyword>
<dbReference type="InterPro" id="IPR045584">
    <property type="entry name" value="Pilin-like"/>
</dbReference>
<gene>
    <name evidence="2" type="ORF">XD57_1041</name>
</gene>
<sequence length="196" mass="22202">MVELLVVIAVIGVLMAILYPSFYRAIIKSKVSRVLADIHAIKSAALMYYVDTGRFPPDDDCYTVHGVPYHGADFMENRANVPGWNGPYLEKWGRNPFCLRSPINAESGYQWEGTWEAPGYSYPSGEHGYDFGKGHEPCIELGILDLALEDRRWVHLLIDKAIDDGDPNTGNYRVRDPGNNPTSSWLWGYYRVTIEQ</sequence>
<dbReference type="Pfam" id="PF22434">
    <property type="entry name" value="PilW_C"/>
    <property type="match status" value="1"/>
</dbReference>
<evidence type="ECO:0000256" key="1">
    <source>
        <dbReference type="SAM" id="Phobius"/>
    </source>
</evidence>
<dbReference type="PATRIC" id="fig|93930.3.peg.51"/>
<evidence type="ECO:0000313" key="3">
    <source>
        <dbReference type="Proteomes" id="UP000058636"/>
    </source>
</evidence>